<dbReference type="RefSeq" id="WP_074854344.1">
    <property type="nucleotide sequence ID" value="NZ_FNLM01000036.1"/>
</dbReference>
<protein>
    <submittedName>
        <fullName evidence="3">Glycosyl transferase family 2</fullName>
    </submittedName>
</protein>
<feature type="domain" description="Glycosyltransferase 2-like" evidence="2">
    <location>
        <begin position="4"/>
        <end position="108"/>
    </location>
</feature>
<dbReference type="Gene3D" id="3.90.550.10">
    <property type="entry name" value="Spore Coat Polysaccharide Biosynthesis Protein SpsA, Chain A"/>
    <property type="match status" value="1"/>
</dbReference>
<proteinExistence type="predicted"/>
<keyword evidence="3" id="KW-0808">Transferase</keyword>
<reference evidence="3 4" key="1">
    <citation type="submission" date="2016-10" db="EMBL/GenBank/DDBJ databases">
        <authorList>
            <person name="de Groot N.N."/>
        </authorList>
    </citation>
    <scope>NUCLEOTIDE SEQUENCE [LARGE SCALE GENOMIC DNA]</scope>
    <source>
        <strain evidence="3 4">DSM 44215</strain>
    </source>
</reference>
<name>A0A1H2LU71_9ACTN</name>
<gene>
    <name evidence="3" type="ORF">SAMN04488548_136791</name>
</gene>
<dbReference type="Proteomes" id="UP000183180">
    <property type="component" value="Unassembled WGS sequence"/>
</dbReference>
<dbReference type="PANTHER" id="PTHR43685:SF2">
    <property type="entry name" value="GLYCOSYLTRANSFERASE 2-LIKE DOMAIN-CONTAINING PROTEIN"/>
    <property type="match status" value="1"/>
</dbReference>
<dbReference type="AlphaFoldDB" id="A0A1H2LU71"/>
<accession>A0A1H2LU71</accession>
<evidence type="ECO:0000256" key="1">
    <source>
        <dbReference type="SAM" id="Phobius"/>
    </source>
</evidence>
<sequence>MKLSAIVPAYNEEKTIGGCLDSLLDQTRPFDETVVVDNASTDRTAEVVADYATRSPTVRIVAEPAPGIFHARRAGFDAATGDVLARTDADARVSRDWAAAIEAHFADPPGEEFQVLSGPGLFGDGPPFDPLRMLVERSRLFREGGEGAGVIGPNMIMSARAWRDIRDDLIDDDAIYEDVDVSHRLAAHGYKAWFSPQVAVEQSPRQLRHSPWQNRRYLVGGYRLARARHDRKLAALFVLEMPFRFALYTVYWLTFRPWDPGSRTWRPHRLFTRLERERPLISDGREGGPTCGT</sequence>
<keyword evidence="1" id="KW-0812">Transmembrane</keyword>
<feature type="transmembrane region" description="Helical" evidence="1">
    <location>
        <begin position="233"/>
        <end position="253"/>
    </location>
</feature>
<keyword evidence="1" id="KW-0472">Membrane</keyword>
<evidence type="ECO:0000259" key="2">
    <source>
        <dbReference type="Pfam" id="PF00535"/>
    </source>
</evidence>
<dbReference type="GO" id="GO:0016740">
    <property type="term" value="F:transferase activity"/>
    <property type="evidence" value="ECO:0007669"/>
    <property type="project" value="UniProtKB-KW"/>
</dbReference>
<dbReference type="EMBL" id="FNLM01000036">
    <property type="protein sequence ID" value="SDU83856.1"/>
    <property type="molecule type" value="Genomic_DNA"/>
</dbReference>
<organism evidence="3 4">
    <name type="scientific">Gordonia westfalica</name>
    <dbReference type="NCBI Taxonomy" id="158898"/>
    <lineage>
        <taxon>Bacteria</taxon>
        <taxon>Bacillati</taxon>
        <taxon>Actinomycetota</taxon>
        <taxon>Actinomycetes</taxon>
        <taxon>Mycobacteriales</taxon>
        <taxon>Gordoniaceae</taxon>
        <taxon>Gordonia</taxon>
    </lineage>
</organism>
<dbReference type="PANTHER" id="PTHR43685">
    <property type="entry name" value="GLYCOSYLTRANSFERASE"/>
    <property type="match status" value="1"/>
</dbReference>
<dbReference type="SUPFAM" id="SSF53448">
    <property type="entry name" value="Nucleotide-diphospho-sugar transferases"/>
    <property type="match status" value="1"/>
</dbReference>
<evidence type="ECO:0000313" key="4">
    <source>
        <dbReference type="Proteomes" id="UP000183180"/>
    </source>
</evidence>
<keyword evidence="1" id="KW-1133">Transmembrane helix</keyword>
<dbReference type="STRING" id="158898.SAMN04488548_136791"/>
<dbReference type="InterPro" id="IPR029044">
    <property type="entry name" value="Nucleotide-diphossugar_trans"/>
</dbReference>
<dbReference type="OrthoDB" id="9802632at2"/>
<evidence type="ECO:0000313" key="3">
    <source>
        <dbReference type="EMBL" id="SDU83856.1"/>
    </source>
</evidence>
<dbReference type="InterPro" id="IPR050834">
    <property type="entry name" value="Glycosyltransf_2"/>
</dbReference>
<dbReference type="CDD" id="cd00761">
    <property type="entry name" value="Glyco_tranf_GTA_type"/>
    <property type="match status" value="1"/>
</dbReference>
<dbReference type="Pfam" id="PF00535">
    <property type="entry name" value="Glycos_transf_2"/>
    <property type="match status" value="1"/>
</dbReference>
<dbReference type="InterPro" id="IPR001173">
    <property type="entry name" value="Glyco_trans_2-like"/>
</dbReference>